<dbReference type="PANTHER" id="PTHR34298:SF2">
    <property type="entry name" value="SEGREGATION AND CONDENSATION PROTEIN B"/>
    <property type="match status" value="1"/>
</dbReference>
<keyword evidence="4" id="KW-0131">Cell cycle</keyword>
<keyword evidence="3" id="KW-0159">Chromosome partition</keyword>
<dbReference type="InterPro" id="IPR005234">
    <property type="entry name" value="ScpB_csome_segregation"/>
</dbReference>
<feature type="compositionally biased region" description="Low complexity" evidence="5">
    <location>
        <begin position="83"/>
        <end position="92"/>
    </location>
</feature>
<dbReference type="EMBL" id="JBHMCA010000083">
    <property type="protein sequence ID" value="MFB9450677.1"/>
    <property type="molecule type" value="Genomic_DNA"/>
</dbReference>
<dbReference type="InterPro" id="IPR036388">
    <property type="entry name" value="WH-like_DNA-bd_sf"/>
</dbReference>
<feature type="region of interest" description="Disordered" evidence="5">
    <location>
        <begin position="232"/>
        <end position="268"/>
    </location>
</feature>
<sequence>MNAEDEKPSGSLADQAASWVPPWARPKPEAPPQSFPDLQWQSDAEEEAADPEPAVVPEDAPNPLLDLETDAAAEPSRESATGPELEPAAAADAEVESSPERGAEVPAEPEPPAEPEASVEPEVPAEPQALVEPEVPVDPEVSVEPEVTVESEVPAGPGASVESEVPAGPGASVEPEVLVEPEASVEPAVEPEPVVAAGDVGVEGRLEAEADAGPEGEVERQAPVAIGVTSGAAEGDAVEPAETEPAEGEPAVGAAEGSAPSAESESAPAVLPGLAAAGKAPEAPAAEKPEMGDAELRAALEAILLVVDEPTGEMMLAQVLEQPVERVLSALVAASEEYTRMGFGFDLRRVAGGWRLYTRPEYASYVEKFVLDGQQIRLTQAALETLAVIAYKQPVTRSRISAIRGVNCDGVVRTLVLRGLIEEIGSEPESGAFLYRTTTLFLEKLGLNSVEQLPPLAPFLPDDIDEIADAQR</sequence>
<keyword evidence="1" id="KW-0963">Cytoplasm</keyword>
<evidence type="ECO:0000313" key="7">
    <source>
        <dbReference type="Proteomes" id="UP001589608"/>
    </source>
</evidence>
<feature type="compositionally biased region" description="Pro residues" evidence="5">
    <location>
        <begin position="23"/>
        <end position="34"/>
    </location>
</feature>
<dbReference type="SUPFAM" id="SSF46785">
    <property type="entry name" value="Winged helix' DNA-binding domain"/>
    <property type="match status" value="2"/>
</dbReference>
<feature type="region of interest" description="Disordered" evidence="5">
    <location>
        <begin position="1"/>
        <end position="203"/>
    </location>
</feature>
<reference evidence="6 7" key="1">
    <citation type="submission" date="2024-09" db="EMBL/GenBank/DDBJ databases">
        <authorList>
            <person name="Sun Q."/>
            <person name="Mori K."/>
        </authorList>
    </citation>
    <scope>NUCLEOTIDE SEQUENCE [LARGE SCALE GENOMIC DNA]</scope>
    <source>
        <strain evidence="6 7">JCM 3307</strain>
    </source>
</reference>
<organism evidence="6 7">
    <name type="scientific">Dactylosporangium vinaceum</name>
    <dbReference type="NCBI Taxonomy" id="53362"/>
    <lineage>
        <taxon>Bacteria</taxon>
        <taxon>Bacillati</taxon>
        <taxon>Actinomycetota</taxon>
        <taxon>Actinomycetes</taxon>
        <taxon>Micromonosporales</taxon>
        <taxon>Micromonosporaceae</taxon>
        <taxon>Dactylosporangium</taxon>
    </lineage>
</organism>
<proteinExistence type="predicted"/>
<evidence type="ECO:0000256" key="3">
    <source>
        <dbReference type="ARBA" id="ARBA00022829"/>
    </source>
</evidence>
<feature type="compositionally biased region" description="Acidic residues" evidence="5">
    <location>
        <begin position="135"/>
        <end position="149"/>
    </location>
</feature>
<feature type="compositionally biased region" description="Acidic residues" evidence="5">
    <location>
        <begin position="236"/>
        <end position="247"/>
    </location>
</feature>
<keyword evidence="2" id="KW-0132">Cell division</keyword>
<dbReference type="PANTHER" id="PTHR34298">
    <property type="entry name" value="SEGREGATION AND CONDENSATION PROTEIN B"/>
    <property type="match status" value="1"/>
</dbReference>
<name>A0ABV5MP99_9ACTN</name>
<dbReference type="Proteomes" id="UP001589608">
    <property type="component" value="Unassembled WGS sequence"/>
</dbReference>
<evidence type="ECO:0000256" key="1">
    <source>
        <dbReference type="ARBA" id="ARBA00022490"/>
    </source>
</evidence>
<dbReference type="RefSeq" id="WP_246655652.1">
    <property type="nucleotide sequence ID" value="NZ_JBHMCA010000083.1"/>
</dbReference>
<dbReference type="Gene3D" id="1.10.10.10">
    <property type="entry name" value="Winged helix-like DNA-binding domain superfamily/Winged helix DNA-binding domain"/>
    <property type="match status" value="2"/>
</dbReference>
<comment type="caution">
    <text evidence="6">The sequence shown here is derived from an EMBL/GenBank/DDBJ whole genome shotgun (WGS) entry which is preliminary data.</text>
</comment>
<protein>
    <submittedName>
        <fullName evidence="6">SMC-Scp complex subunit ScpB</fullName>
    </submittedName>
</protein>
<feature type="compositionally biased region" description="Low complexity" evidence="5">
    <location>
        <begin position="120"/>
        <end position="134"/>
    </location>
</feature>
<evidence type="ECO:0000256" key="2">
    <source>
        <dbReference type="ARBA" id="ARBA00022618"/>
    </source>
</evidence>
<feature type="compositionally biased region" description="Low complexity" evidence="5">
    <location>
        <begin position="171"/>
        <end position="197"/>
    </location>
</feature>
<dbReference type="NCBIfam" id="TIGR00281">
    <property type="entry name" value="SMC-Scp complex subunit ScpB"/>
    <property type="match status" value="1"/>
</dbReference>
<dbReference type="Pfam" id="PF04079">
    <property type="entry name" value="SMC_ScpB"/>
    <property type="match status" value="1"/>
</dbReference>
<feature type="compositionally biased region" description="Low complexity" evidence="5">
    <location>
        <begin position="248"/>
        <end position="268"/>
    </location>
</feature>
<gene>
    <name evidence="6" type="primary">scpB</name>
    <name evidence="6" type="ORF">ACFFTR_47030</name>
</gene>
<feature type="compositionally biased region" description="Low complexity" evidence="5">
    <location>
        <begin position="51"/>
        <end position="61"/>
    </location>
</feature>
<dbReference type="InterPro" id="IPR036390">
    <property type="entry name" value="WH_DNA-bd_sf"/>
</dbReference>
<evidence type="ECO:0000256" key="5">
    <source>
        <dbReference type="SAM" id="MobiDB-lite"/>
    </source>
</evidence>
<accession>A0ABV5MP99</accession>
<keyword evidence="7" id="KW-1185">Reference proteome</keyword>
<evidence type="ECO:0000313" key="6">
    <source>
        <dbReference type="EMBL" id="MFB9450677.1"/>
    </source>
</evidence>
<evidence type="ECO:0000256" key="4">
    <source>
        <dbReference type="ARBA" id="ARBA00023306"/>
    </source>
</evidence>